<dbReference type="InterPro" id="IPR050401">
    <property type="entry name" value="Cyclic_nucleotide_synthase"/>
</dbReference>
<dbReference type="GO" id="GO:0007168">
    <property type="term" value="P:receptor guanylyl cyclase signaling pathway"/>
    <property type="evidence" value="ECO:0007669"/>
    <property type="project" value="TreeGrafter"/>
</dbReference>
<reference evidence="13" key="1">
    <citation type="journal article" date="2023" name="G3 (Bethesda)">
        <title>A reference genome for the long-term kleptoplast-retaining sea slug Elysia crispata morphotype clarki.</title>
        <authorList>
            <person name="Eastman K.E."/>
            <person name="Pendleton A.L."/>
            <person name="Shaikh M.A."/>
            <person name="Suttiyut T."/>
            <person name="Ogas R."/>
            <person name="Tomko P."/>
            <person name="Gavelis G."/>
            <person name="Widhalm J.R."/>
            <person name="Wisecaver J.H."/>
        </authorList>
    </citation>
    <scope>NUCLEOTIDE SEQUENCE</scope>
    <source>
        <strain evidence="13">ECLA1</strain>
    </source>
</reference>
<dbReference type="Pfam" id="PF08376">
    <property type="entry name" value="NIT"/>
    <property type="match status" value="1"/>
</dbReference>
<evidence type="ECO:0000313" key="13">
    <source>
        <dbReference type="EMBL" id="KAK3769356.1"/>
    </source>
</evidence>
<evidence type="ECO:0000256" key="5">
    <source>
        <dbReference type="ARBA" id="ARBA00022741"/>
    </source>
</evidence>
<evidence type="ECO:0000256" key="6">
    <source>
        <dbReference type="ARBA" id="ARBA00022989"/>
    </source>
</evidence>
<keyword evidence="8" id="KW-0456">Lyase</keyword>
<accession>A0AAE0ZI65</accession>
<keyword evidence="3 11" id="KW-0812">Transmembrane</keyword>
<dbReference type="SUPFAM" id="SSF55073">
    <property type="entry name" value="Nucleotide cyclase"/>
    <property type="match status" value="1"/>
</dbReference>
<evidence type="ECO:0000256" key="2">
    <source>
        <dbReference type="ARBA" id="ARBA00012202"/>
    </source>
</evidence>
<dbReference type="PROSITE" id="PS50125">
    <property type="entry name" value="GUANYLATE_CYCLASE_2"/>
    <property type="match status" value="1"/>
</dbReference>
<dbReference type="Gene3D" id="3.30.70.1230">
    <property type="entry name" value="Nucleotide cyclase"/>
    <property type="match status" value="1"/>
</dbReference>
<gene>
    <name evidence="13" type="ORF">RRG08_015118</name>
</gene>
<dbReference type="Proteomes" id="UP001283361">
    <property type="component" value="Unassembled WGS sequence"/>
</dbReference>
<dbReference type="EMBL" id="JAWDGP010003940">
    <property type="protein sequence ID" value="KAK3769356.1"/>
    <property type="molecule type" value="Genomic_DNA"/>
</dbReference>
<dbReference type="InterPro" id="IPR013587">
    <property type="entry name" value="Nitrate/nitrite_sensing"/>
</dbReference>
<keyword evidence="14" id="KW-1185">Reference proteome</keyword>
<keyword evidence="4" id="KW-0732">Signal</keyword>
<dbReference type="Pfam" id="PF07701">
    <property type="entry name" value="HNOBA"/>
    <property type="match status" value="1"/>
</dbReference>
<evidence type="ECO:0000256" key="10">
    <source>
        <dbReference type="SAM" id="MobiDB-lite"/>
    </source>
</evidence>
<dbReference type="AlphaFoldDB" id="A0AAE0ZI65"/>
<dbReference type="GO" id="GO:0005886">
    <property type="term" value="C:plasma membrane"/>
    <property type="evidence" value="ECO:0007669"/>
    <property type="project" value="TreeGrafter"/>
</dbReference>
<evidence type="ECO:0000256" key="11">
    <source>
        <dbReference type="SAM" id="Phobius"/>
    </source>
</evidence>
<dbReference type="InterPro" id="IPR011645">
    <property type="entry name" value="HNOB_dom_associated"/>
</dbReference>
<evidence type="ECO:0000256" key="7">
    <source>
        <dbReference type="ARBA" id="ARBA00023136"/>
    </source>
</evidence>
<feature type="transmembrane region" description="Helical" evidence="11">
    <location>
        <begin position="68"/>
        <end position="87"/>
    </location>
</feature>
<keyword evidence="6 11" id="KW-1133">Transmembrane helix</keyword>
<organism evidence="13 14">
    <name type="scientific">Elysia crispata</name>
    <name type="common">lettuce slug</name>
    <dbReference type="NCBI Taxonomy" id="231223"/>
    <lineage>
        <taxon>Eukaryota</taxon>
        <taxon>Metazoa</taxon>
        <taxon>Spiralia</taxon>
        <taxon>Lophotrochozoa</taxon>
        <taxon>Mollusca</taxon>
        <taxon>Gastropoda</taxon>
        <taxon>Heterobranchia</taxon>
        <taxon>Euthyneura</taxon>
        <taxon>Panpulmonata</taxon>
        <taxon>Sacoglossa</taxon>
        <taxon>Placobranchoidea</taxon>
        <taxon>Plakobranchidae</taxon>
        <taxon>Elysia</taxon>
    </lineage>
</organism>
<dbReference type="Gene3D" id="6.10.250.780">
    <property type="match status" value="1"/>
</dbReference>
<evidence type="ECO:0000313" key="14">
    <source>
        <dbReference type="Proteomes" id="UP001283361"/>
    </source>
</evidence>
<comment type="caution">
    <text evidence="13">The sequence shown here is derived from an EMBL/GenBank/DDBJ whole genome shotgun (WGS) entry which is preliminary data.</text>
</comment>
<feature type="compositionally biased region" description="Basic and acidic residues" evidence="10">
    <location>
        <begin position="762"/>
        <end position="775"/>
    </location>
</feature>
<dbReference type="GO" id="GO:0001653">
    <property type="term" value="F:peptide receptor activity"/>
    <property type="evidence" value="ECO:0007669"/>
    <property type="project" value="TreeGrafter"/>
</dbReference>
<evidence type="ECO:0000256" key="9">
    <source>
        <dbReference type="ARBA" id="ARBA00023293"/>
    </source>
</evidence>
<keyword evidence="7 11" id="KW-0472">Membrane</keyword>
<evidence type="ECO:0000256" key="1">
    <source>
        <dbReference type="ARBA" id="ARBA00004479"/>
    </source>
</evidence>
<dbReference type="InterPro" id="IPR029787">
    <property type="entry name" value="Nucleotide_cyclase"/>
</dbReference>
<dbReference type="GO" id="GO:0035556">
    <property type="term" value="P:intracellular signal transduction"/>
    <property type="evidence" value="ECO:0007669"/>
    <property type="project" value="InterPro"/>
</dbReference>
<dbReference type="EC" id="4.6.1.2" evidence="2"/>
<sequence>MLSWRRDKPPTKEEQLPFPPKVPSSSSLNSQEIVDVVRPEIGATKVLDGMCRSEPLTDTGKRLQLLKILSLTLLPILGLWAFTVYSLSDSIQGKFDIEQTQYAVEFSVEIGMFLDRIQRERDMSVLYLSILGPETKTFLMNEYLLTDQALDHLSDWPVRNDIQPIFQSRKEFKKFLNEHRQNLDPNNYDIYVEMEFYSFLIERFIEWMYGAIKESNMASIWKILVAYQKIVTVMEHIGIERALGTVFYVEGGFPTQSVYERYNNRVNIFKANYRSAVLYSKAVDPIFQEGVTATGTNLTAVIERFRFEIQHTMNTDASITKGQWWFDNMTLYLDTLLIIQQELAGLINGQLEEIIQAEEKNLTISACFLVIVILMCPLVIYTVEALTSDIQKYAIALVHKTKELSKEKKKMDELLYQMVPRPVADRLKMTKEVDAEYFKSVTIMFSDIFGFTRISQECSPLEIVNLLNILYTEIDERLDHYDVYKVEAINDSYMVASGLPTRIGNRHSAEVANLALDLLSMVMDNRFTTPMERMIQLRIGINTGPCMAGIVGTIMPRYCLFGDAVNTASRMKSYGSANKIHISPSTYNSLRKHGVYVMAHRGKIMVKGKGSMMTYWLLTRTGNDVEAPSNMAAATASETSAEEPGEVQQNFSSGKFSMFGLSGVQPSLATQLGHGTDKGDKGDSAASCRGLSDQRPGAPDCPSKTVARSFSLDHDKESGEGGDTNDTAGYTSARDTEELKEGGEGGEDGEKGGNDEDEDDDKKEVEFTDEKKLDELPAFQRLKILAKKVKDGAYEGDEDGEGEEGVEDGVEEDGDNDVFGSDKKINKCERKKEECVSTEKTE</sequence>
<dbReference type="CDD" id="cd07302">
    <property type="entry name" value="CHD"/>
    <property type="match status" value="1"/>
</dbReference>
<dbReference type="InterPro" id="IPR001054">
    <property type="entry name" value="A/G_cyclase"/>
</dbReference>
<dbReference type="GO" id="GO:0004016">
    <property type="term" value="F:adenylate cyclase activity"/>
    <property type="evidence" value="ECO:0007669"/>
    <property type="project" value="TreeGrafter"/>
</dbReference>
<feature type="region of interest" description="Disordered" evidence="10">
    <location>
        <begin position="668"/>
        <end position="822"/>
    </location>
</feature>
<dbReference type="GO" id="GO:0000166">
    <property type="term" value="F:nucleotide binding"/>
    <property type="evidence" value="ECO:0007669"/>
    <property type="project" value="UniProtKB-KW"/>
</dbReference>
<dbReference type="PANTHER" id="PTHR11920">
    <property type="entry name" value="GUANYLYL CYCLASE"/>
    <property type="match status" value="1"/>
</dbReference>
<evidence type="ECO:0000256" key="8">
    <source>
        <dbReference type="ARBA" id="ARBA00023239"/>
    </source>
</evidence>
<evidence type="ECO:0000256" key="3">
    <source>
        <dbReference type="ARBA" id="ARBA00022692"/>
    </source>
</evidence>
<dbReference type="GO" id="GO:0004383">
    <property type="term" value="F:guanylate cyclase activity"/>
    <property type="evidence" value="ECO:0007669"/>
    <property type="project" value="UniProtKB-EC"/>
</dbReference>
<feature type="compositionally biased region" description="Acidic residues" evidence="10">
    <location>
        <begin position="794"/>
        <end position="816"/>
    </location>
</feature>
<keyword evidence="9" id="KW-0141">cGMP biosynthesis</keyword>
<name>A0AAE0ZI65_9GAST</name>
<dbReference type="FunFam" id="3.30.70.1230:FF:000015">
    <property type="entry name" value="Guanylate cyclase"/>
    <property type="match status" value="1"/>
</dbReference>
<feature type="domain" description="Guanylate cyclase" evidence="12">
    <location>
        <begin position="442"/>
        <end position="572"/>
    </location>
</feature>
<feature type="compositionally biased region" description="Basic and acidic residues" evidence="10">
    <location>
        <begin position="1"/>
        <end position="15"/>
    </location>
</feature>
<proteinExistence type="predicted"/>
<feature type="region of interest" description="Disordered" evidence="10">
    <location>
        <begin position="1"/>
        <end position="29"/>
    </location>
</feature>
<comment type="subcellular location">
    <subcellularLocation>
        <location evidence="1">Membrane</location>
        <topology evidence="1">Single-pass type I membrane protein</topology>
    </subcellularLocation>
</comment>
<dbReference type="PANTHER" id="PTHR11920:SF501">
    <property type="entry name" value="GUANYLATE CYCLASE 32E"/>
    <property type="match status" value="1"/>
</dbReference>
<protein>
    <recommendedName>
        <fullName evidence="2">guanylate cyclase</fullName>
        <ecNumber evidence="2">4.6.1.2</ecNumber>
    </recommendedName>
</protein>
<dbReference type="SMART" id="SM00044">
    <property type="entry name" value="CYCc"/>
    <property type="match status" value="1"/>
</dbReference>
<keyword evidence="5" id="KW-0547">Nucleotide-binding</keyword>
<evidence type="ECO:0000256" key="4">
    <source>
        <dbReference type="ARBA" id="ARBA00022729"/>
    </source>
</evidence>
<feature type="compositionally biased region" description="Basic and acidic residues" evidence="10">
    <location>
        <begin position="734"/>
        <end position="754"/>
    </location>
</feature>
<dbReference type="Pfam" id="PF00211">
    <property type="entry name" value="Guanylate_cyc"/>
    <property type="match status" value="1"/>
</dbReference>
<evidence type="ECO:0000259" key="12">
    <source>
        <dbReference type="PROSITE" id="PS50125"/>
    </source>
</evidence>